<evidence type="ECO:0000256" key="1">
    <source>
        <dbReference type="ARBA" id="ARBA00022670"/>
    </source>
</evidence>
<feature type="active site" description="Charge relay system" evidence="4 5">
    <location>
        <position position="348"/>
    </location>
</feature>
<dbReference type="Pfam" id="PF00082">
    <property type="entry name" value="Peptidase_S8"/>
    <property type="match status" value="1"/>
</dbReference>
<dbReference type="VEuPathDB" id="AmoebaDB:NAEGRDRAFT_78148"/>
<gene>
    <name evidence="8" type="ORF">NAEGRDRAFT_78148</name>
</gene>
<dbReference type="KEGG" id="ngr:NAEGRDRAFT_78148"/>
<dbReference type="PROSITE" id="PS00137">
    <property type="entry name" value="SUBTILASE_HIS"/>
    <property type="match status" value="1"/>
</dbReference>
<dbReference type="InParanoid" id="D2V1K0"/>
<evidence type="ECO:0000256" key="5">
    <source>
        <dbReference type="PROSITE-ProRule" id="PRU01240"/>
    </source>
</evidence>
<feature type="active site" description="Charge relay system" evidence="4 5">
    <location>
        <position position="722"/>
    </location>
</feature>
<dbReference type="InterPro" id="IPR023828">
    <property type="entry name" value="Peptidase_S8_Ser-AS"/>
</dbReference>
<evidence type="ECO:0000256" key="3">
    <source>
        <dbReference type="ARBA" id="ARBA00022825"/>
    </source>
</evidence>
<dbReference type="PANTHER" id="PTHR43399">
    <property type="entry name" value="SUBTILISIN-RELATED"/>
    <property type="match status" value="1"/>
</dbReference>
<feature type="active site" description="Charge relay system" evidence="4 5">
    <location>
        <position position="398"/>
    </location>
</feature>
<dbReference type="OMA" id="WAKGITQ"/>
<dbReference type="InterPro" id="IPR008979">
    <property type="entry name" value="Galactose-bd-like_sf"/>
</dbReference>
<evidence type="ECO:0000259" key="7">
    <source>
        <dbReference type="Pfam" id="PF00082"/>
    </source>
</evidence>
<name>D2V1K0_NAEGR</name>
<dbReference type="EMBL" id="GG738848">
    <property type="protein sequence ID" value="EFC49175.1"/>
    <property type="molecule type" value="Genomic_DNA"/>
</dbReference>
<organism evidence="9">
    <name type="scientific">Naegleria gruberi</name>
    <name type="common">Amoeba</name>
    <dbReference type="NCBI Taxonomy" id="5762"/>
    <lineage>
        <taxon>Eukaryota</taxon>
        <taxon>Discoba</taxon>
        <taxon>Heterolobosea</taxon>
        <taxon>Tetramitia</taxon>
        <taxon>Eutetramitia</taxon>
        <taxon>Vahlkampfiidae</taxon>
        <taxon>Naegleria</taxon>
    </lineage>
</organism>
<evidence type="ECO:0000313" key="9">
    <source>
        <dbReference type="Proteomes" id="UP000006671"/>
    </source>
</evidence>
<keyword evidence="6" id="KW-0812">Transmembrane</keyword>
<evidence type="ECO:0000313" key="8">
    <source>
        <dbReference type="EMBL" id="EFC49175.1"/>
    </source>
</evidence>
<dbReference type="PROSITE" id="PS00138">
    <property type="entry name" value="SUBTILASE_SER"/>
    <property type="match status" value="1"/>
</dbReference>
<keyword evidence="6" id="KW-0472">Membrane</keyword>
<accession>D2V1K0</accession>
<dbReference type="InterPro" id="IPR000209">
    <property type="entry name" value="Peptidase_S8/S53_dom"/>
</dbReference>
<evidence type="ECO:0000256" key="6">
    <source>
        <dbReference type="SAM" id="Phobius"/>
    </source>
</evidence>
<dbReference type="SUPFAM" id="SSF52743">
    <property type="entry name" value="Subtilisin-like"/>
    <property type="match status" value="1"/>
</dbReference>
<dbReference type="InterPro" id="IPR015500">
    <property type="entry name" value="Peptidase_S8_subtilisin-rel"/>
</dbReference>
<evidence type="ECO:0000256" key="2">
    <source>
        <dbReference type="ARBA" id="ARBA00022801"/>
    </source>
</evidence>
<keyword evidence="2 5" id="KW-0378">Hydrolase</keyword>
<dbReference type="GO" id="GO:0006508">
    <property type="term" value="P:proteolysis"/>
    <property type="evidence" value="ECO:0007669"/>
    <property type="project" value="UniProtKB-KW"/>
</dbReference>
<dbReference type="CDD" id="cd04842">
    <property type="entry name" value="Peptidases_S8_Kp43_protease"/>
    <property type="match status" value="1"/>
</dbReference>
<dbReference type="InterPro" id="IPR036852">
    <property type="entry name" value="Peptidase_S8/S53_dom_sf"/>
</dbReference>
<dbReference type="SUPFAM" id="SSF49785">
    <property type="entry name" value="Galactose-binding domain-like"/>
    <property type="match status" value="1"/>
</dbReference>
<dbReference type="InterPro" id="IPR022398">
    <property type="entry name" value="Peptidase_S8_His-AS"/>
</dbReference>
<dbReference type="OrthoDB" id="509353at2759"/>
<keyword evidence="6" id="KW-1133">Transmembrane helix</keyword>
<keyword evidence="3 5" id="KW-0720">Serine protease</keyword>
<keyword evidence="1 5" id="KW-0645">Protease</keyword>
<dbReference type="Gene3D" id="3.40.50.200">
    <property type="entry name" value="Peptidase S8/S53 domain"/>
    <property type="match status" value="2"/>
</dbReference>
<reference evidence="8 9" key="1">
    <citation type="journal article" date="2010" name="Cell">
        <title>The genome of Naegleria gruberi illuminates early eukaryotic versatility.</title>
        <authorList>
            <person name="Fritz-Laylin L.K."/>
            <person name="Prochnik S.E."/>
            <person name="Ginger M.L."/>
            <person name="Dacks J.B."/>
            <person name="Carpenter M.L."/>
            <person name="Field M.C."/>
            <person name="Kuo A."/>
            <person name="Paredez A."/>
            <person name="Chapman J."/>
            <person name="Pham J."/>
            <person name="Shu S."/>
            <person name="Neupane R."/>
            <person name="Cipriano M."/>
            <person name="Mancuso J."/>
            <person name="Tu H."/>
            <person name="Salamov A."/>
            <person name="Lindquist E."/>
            <person name="Shapiro H."/>
            <person name="Lucas S."/>
            <person name="Grigoriev I.V."/>
            <person name="Cande W.Z."/>
            <person name="Fulton C."/>
            <person name="Rokhsar D.S."/>
            <person name="Dawson S.C."/>
        </authorList>
    </citation>
    <scope>NUCLEOTIDE SEQUENCE [LARGE SCALE GENOMIC DNA]</scope>
    <source>
        <strain evidence="8 9">NEG-M</strain>
    </source>
</reference>
<dbReference type="InterPro" id="IPR051048">
    <property type="entry name" value="Peptidase_S8/S53_subtilisin"/>
</dbReference>
<dbReference type="PROSITE" id="PS51892">
    <property type="entry name" value="SUBTILASE"/>
    <property type="match status" value="1"/>
</dbReference>
<keyword evidence="9" id="KW-1185">Reference proteome</keyword>
<dbReference type="AlphaFoldDB" id="D2V1K0"/>
<comment type="similarity">
    <text evidence="5">Belongs to the peptidase S8 family.</text>
</comment>
<dbReference type="PANTHER" id="PTHR43399:SF5">
    <property type="entry name" value="PEPTIDASE S8 FAMILY WITH PROTEASE-ASSOCIATED DOMAIN"/>
    <property type="match status" value="1"/>
</dbReference>
<feature type="domain" description="Peptidase S8/S53" evidence="7">
    <location>
        <begin position="339"/>
        <end position="769"/>
    </location>
</feature>
<proteinExistence type="inferred from homology"/>
<dbReference type="GeneID" id="8849994"/>
<feature type="transmembrane region" description="Helical" evidence="6">
    <location>
        <begin position="991"/>
        <end position="1020"/>
    </location>
</feature>
<evidence type="ECO:0000256" key="4">
    <source>
        <dbReference type="PIRSR" id="PIRSR615500-1"/>
    </source>
</evidence>
<dbReference type="InterPro" id="IPR034058">
    <property type="entry name" value="TagA/B/C/D_pept_dom"/>
</dbReference>
<dbReference type="GO" id="GO:0004252">
    <property type="term" value="F:serine-type endopeptidase activity"/>
    <property type="evidence" value="ECO:0007669"/>
    <property type="project" value="UniProtKB-UniRule"/>
</dbReference>
<dbReference type="PRINTS" id="PR00723">
    <property type="entry name" value="SUBTILISIN"/>
</dbReference>
<dbReference type="Proteomes" id="UP000006671">
    <property type="component" value="Unassembled WGS sequence"/>
</dbReference>
<dbReference type="Gene3D" id="2.60.120.380">
    <property type="match status" value="1"/>
</dbReference>
<protein>
    <submittedName>
        <fullName evidence="8">Member of the abc stransporter B protein family</fullName>
    </submittedName>
</protein>
<sequence>MELHTISHANKRRKISAAALVVVVMMGIMMMAQLLSAERLKSEKNWLEIARMTASSSSNLRRSNMMTASSVSISGLDGGRRKITLDDVKTLKRDGFLNLDAFKSNPFVAVDNSWLHDLNHMINRKDQQQHVIVTLKKDGKLNSNILSTMIGQQSFTANVDMTQLESLLMDDNVEKVEYFDPIYKFVVSQFSQENSGSQQLDLDINGNIKDTMQPTPSKKEKDWRLTFQDKNGEEFVVLRVIAEELTNERELNGLERVFNNIKSSSNGAISTIKRAGSKKFMMSVKKSQALALSYEISKISNIFWVEPAPRNEVHNHWAKGITQSGSPFVEPVTARGITGKGQIVTVGDSGLDPNSCFFYDPDHACPYTNVTTNLKVSNHRKIASYWSAIDDVSEDDAHGTHVSGTVVSQSIVGSLSEHDGIAPDAKVAFTDVGCSDPKGCTCKGTPKGCPCDLMGGVCSPNENAIYPPNSMSEDYFPYAYNLGSRVHTNSWGESSGVLGYSSDSADIDKFIWEHKDFLILFSAGNSGSASGYSSVSTQADSKNVIAVGASMNPVSNFKYITDNILDMEYYTTRYAQQLMNMYGCPPVNVTSSDSCDQISSSVLKVCNFLRNFKTEADCCSTEGEYCSGTGCGCNFFGLGSQCCRKCRSAKYDSNLSKMIYNSENIAYFSSRGPASDGRIKPDIVAPGYFILSARSHNTLSPMTCAESSTSVAKSVTQMGGTSMSCPLTAANALLVRQYYVEGWHSTGKNDSSKGFAPSAALMKATLINSGVPLLGYLDFSGTYIPIHDTSKDPFFNLQSKYIEGFGRVQLDRVLMFDNSTRKLLVGRKDNIKTSSKITTEFGDPVISSTEDSHTYCVAPKSSGKMNDVKITLVWTDYPSNPARSKHLINNLDLGVKVNQDIYFGNAEEKNTFERDNTNNVEQVIISNTDSRIVINVAASYIFKAQSYALVITGENVKFDECTSSDYFEYSATAKSFSSSLGTGIKIFGFDLALVMVFIVLVLLIIAVAAIATCVFSFFVWKKQSQPQQFARLEDENTREL</sequence>
<dbReference type="RefSeq" id="XP_002681919.1">
    <property type="nucleotide sequence ID" value="XM_002681873.1"/>
</dbReference>